<reference evidence="11" key="1">
    <citation type="journal article" date="2005" name="J. Mol. Evol.">
        <title>The mitochondrial genome of Xiphinema americanum sensu stricto (Nematoda: Enoplea): considerable economization in the length and structural features of encoded genes.</title>
        <authorList>
            <person name="He Y."/>
            <person name="Jones J."/>
            <person name="Armstrong M."/>
            <person name="Lamberti F."/>
            <person name="Moens M."/>
        </authorList>
    </citation>
    <scope>NUCLEOTIDE SEQUENCE</scope>
</reference>
<dbReference type="PROSITE" id="PS50253">
    <property type="entry name" value="COX3"/>
    <property type="match status" value="1"/>
</dbReference>
<comment type="function">
    <text evidence="8">Component of the cytochrome c oxidase, the last enzyme in the mitochondrial electron transport chain which drives oxidative phosphorylation. The respiratory chain contains 3 multisubunit complexes succinate dehydrogenase (complex II, CII), ubiquinol-cytochrome c oxidoreductase (cytochrome b-c1 complex, complex III, CIII) and cytochrome c oxidase (complex IV, CIV), that cooperate to transfer electrons derived from NADH and succinate to molecular oxygen, creating an electrochemical gradient over the inner membrane that drives transmembrane transport and the ATP synthase. Cytochrome c oxidase is the component of the respiratory chain that catalyzes the reduction of oxygen to water. Electrons originating from reduced cytochrome c in the intermembrane space (IMS) are transferred via the dinuclear copper A center (CU(A)) of subunit 2 and heme A of subunit 1 to the active site in subunit 1, a binuclear center (BNC) formed by heme A3 and copper B (CU(B)). The BNC reduces molecular oxygen to 2 water molecules using 4 electrons from cytochrome c in the IMS and 4 protons from the mitochondrial matrix.</text>
</comment>
<evidence type="ECO:0000256" key="5">
    <source>
        <dbReference type="ARBA" id="ARBA00022967"/>
    </source>
</evidence>
<geneLocation type="mitochondrion" evidence="11"/>
<accession>Q6TY89</accession>
<evidence type="ECO:0000259" key="10">
    <source>
        <dbReference type="PROSITE" id="PS50253"/>
    </source>
</evidence>
<dbReference type="InterPro" id="IPR013833">
    <property type="entry name" value="Cyt_c_oxidase_su3_a-hlx"/>
</dbReference>
<keyword evidence="5" id="KW-1278">Translocase</keyword>
<evidence type="ECO:0000256" key="3">
    <source>
        <dbReference type="ARBA" id="ARBA00015944"/>
    </source>
</evidence>
<evidence type="ECO:0000256" key="7">
    <source>
        <dbReference type="ARBA" id="ARBA00023136"/>
    </source>
</evidence>
<dbReference type="EMBL" id="AY382608">
    <property type="protein sequence ID" value="AAQ75783.1"/>
    <property type="molecule type" value="Genomic_DNA"/>
</dbReference>
<feature type="domain" description="Heme-copper oxidase subunit III family profile" evidence="10">
    <location>
        <begin position="1"/>
        <end position="248"/>
    </location>
</feature>
<evidence type="ECO:0000256" key="6">
    <source>
        <dbReference type="ARBA" id="ARBA00022989"/>
    </source>
</evidence>
<dbReference type="AlphaFoldDB" id="Q6TY89"/>
<feature type="transmembrane region" description="Helical" evidence="9">
    <location>
        <begin position="6"/>
        <end position="24"/>
    </location>
</feature>
<evidence type="ECO:0000256" key="2">
    <source>
        <dbReference type="ARBA" id="ARBA00010581"/>
    </source>
</evidence>
<dbReference type="SUPFAM" id="SSF81452">
    <property type="entry name" value="Cytochrome c oxidase subunit III-like"/>
    <property type="match status" value="1"/>
</dbReference>
<organism evidence="11">
    <name type="scientific">Xiphinema americanum</name>
    <name type="common">American dagger nematode</name>
    <dbReference type="NCBI Taxonomy" id="208518"/>
    <lineage>
        <taxon>Eukaryota</taxon>
        <taxon>Metazoa</taxon>
        <taxon>Ecdysozoa</taxon>
        <taxon>Nematoda</taxon>
        <taxon>Enoplea</taxon>
        <taxon>Dorylaimia</taxon>
        <taxon>Dorylaimida</taxon>
        <taxon>Dorylaimina</taxon>
        <taxon>Longidoroidea</taxon>
        <taxon>Longidoridae</taxon>
        <taxon>Xiphinema</taxon>
    </lineage>
</organism>
<keyword evidence="6 9" id="KW-1133">Transmembrane helix</keyword>
<keyword evidence="4 8" id="KW-0812">Transmembrane</keyword>
<dbReference type="CDD" id="cd01665">
    <property type="entry name" value="Cyt_c_Oxidase_III"/>
    <property type="match status" value="1"/>
</dbReference>
<evidence type="ECO:0000256" key="4">
    <source>
        <dbReference type="ARBA" id="ARBA00022692"/>
    </source>
</evidence>
<evidence type="ECO:0000256" key="8">
    <source>
        <dbReference type="RuleBase" id="RU003375"/>
    </source>
</evidence>
<dbReference type="GO" id="GO:0005739">
    <property type="term" value="C:mitochondrion"/>
    <property type="evidence" value="ECO:0007669"/>
    <property type="project" value="TreeGrafter"/>
</dbReference>
<dbReference type="GO" id="GO:0016020">
    <property type="term" value="C:membrane"/>
    <property type="evidence" value="ECO:0007669"/>
    <property type="project" value="UniProtKB-SubCell"/>
</dbReference>
<dbReference type="InterPro" id="IPR024791">
    <property type="entry name" value="Cyt_c/ubiquinol_Oxase_su3"/>
</dbReference>
<proteinExistence type="inferred from homology"/>
<dbReference type="InterPro" id="IPR035973">
    <property type="entry name" value="Cyt_c_oxidase_su3-like_sf"/>
</dbReference>
<feature type="transmembrane region" description="Helical" evidence="9">
    <location>
        <begin position="149"/>
        <end position="169"/>
    </location>
</feature>
<protein>
    <recommendedName>
        <fullName evidence="3 8">Cytochrome c oxidase subunit 3</fullName>
    </recommendedName>
</protein>
<dbReference type="Pfam" id="PF00510">
    <property type="entry name" value="COX3"/>
    <property type="match status" value="1"/>
</dbReference>
<keyword evidence="7 9" id="KW-0472">Membrane</keyword>
<feature type="transmembrane region" description="Helical" evidence="9">
    <location>
        <begin position="68"/>
        <end position="92"/>
    </location>
</feature>
<evidence type="ECO:0000256" key="9">
    <source>
        <dbReference type="SAM" id="Phobius"/>
    </source>
</evidence>
<gene>
    <name evidence="11" type="primary">COIII</name>
</gene>
<dbReference type="Gene3D" id="1.10.287.70">
    <property type="match status" value="1"/>
</dbReference>
<dbReference type="InterPro" id="IPR000298">
    <property type="entry name" value="Cyt_c_oxidase-like_su3"/>
</dbReference>
<feature type="transmembrane region" description="Helical" evidence="9">
    <location>
        <begin position="31"/>
        <end position="48"/>
    </location>
</feature>
<sequence length="249" mass="29057">MSNSWWPLHMSLATFLIIMSLLSFLKGCFKLINCILLLPAMVIFFLWTRDVSRESVFQGNHSRLVAASLKWGLIWFLFSEVWFFFGIFWSFFHASVSPITTGNNTWPFVGLDIIPPFQVPLLNTIVLLMSGVTATLSHHEVLAGEKSMWLFYSLLLGIYFLMLQGMEYYSSLFSISSSVFGSLFFLGTGFHGFHVCLGAVMLFISFLRVNMNKLSLSHHFFLEFSLWYWHFVDVVWLFLFFWVYVWNNF</sequence>
<dbReference type="GO" id="GO:0004129">
    <property type="term" value="F:cytochrome-c oxidase activity"/>
    <property type="evidence" value="ECO:0007669"/>
    <property type="project" value="InterPro"/>
</dbReference>
<evidence type="ECO:0000256" key="1">
    <source>
        <dbReference type="ARBA" id="ARBA00004141"/>
    </source>
</evidence>
<dbReference type="PANTHER" id="PTHR11403:SF7">
    <property type="entry name" value="CYTOCHROME C OXIDASE SUBUNIT 3"/>
    <property type="match status" value="1"/>
</dbReference>
<comment type="similarity">
    <text evidence="2 8">Belongs to the cytochrome c oxidase subunit 3 family.</text>
</comment>
<feature type="transmembrane region" description="Helical" evidence="9">
    <location>
        <begin position="113"/>
        <end position="137"/>
    </location>
</feature>
<feature type="transmembrane region" description="Helical" evidence="9">
    <location>
        <begin position="181"/>
        <end position="207"/>
    </location>
</feature>
<comment type="subcellular location">
    <subcellularLocation>
        <location evidence="1">Membrane</location>
        <topology evidence="1">Multi-pass membrane protein</topology>
    </subcellularLocation>
</comment>
<dbReference type="InterPro" id="IPR033945">
    <property type="entry name" value="Cyt_c_oxase_su3_dom"/>
</dbReference>
<evidence type="ECO:0000313" key="11">
    <source>
        <dbReference type="EMBL" id="AAQ75783.1"/>
    </source>
</evidence>
<dbReference type="PANTHER" id="PTHR11403">
    <property type="entry name" value="CYTOCHROME C OXIDASE SUBUNIT III"/>
    <property type="match status" value="1"/>
</dbReference>
<dbReference type="Gene3D" id="1.20.120.80">
    <property type="entry name" value="Cytochrome c oxidase, subunit III, four-helix bundle"/>
    <property type="match status" value="1"/>
</dbReference>
<keyword evidence="8 11" id="KW-0496">Mitochondrion</keyword>
<name>Q6TY89_XIPAM</name>
<feature type="transmembrane region" description="Helical" evidence="9">
    <location>
        <begin position="227"/>
        <end position="246"/>
    </location>
</feature>
<dbReference type="GO" id="GO:0006123">
    <property type="term" value="P:mitochondrial electron transport, cytochrome c to oxygen"/>
    <property type="evidence" value="ECO:0007669"/>
    <property type="project" value="TreeGrafter"/>
</dbReference>